<dbReference type="AlphaFoldDB" id="A0A4Y2RF66"/>
<sequence length="119" mass="13578">MYWSMKKLGRRSQYSCTINEVSGKPEFCIQVKDVDQKELDLKEKSAKEYDIVYAHIINYVHKESFKSIGALLPHNPGRPWPWALPLVIHSTSYVSSLSFAPLFPQSYSGGQRKVWGGCP</sequence>
<evidence type="ECO:0000313" key="2">
    <source>
        <dbReference type="Proteomes" id="UP000499080"/>
    </source>
</evidence>
<gene>
    <name evidence="1" type="ORF">AVEN_15645_1</name>
</gene>
<dbReference type="EMBL" id="BGPR01016888">
    <property type="protein sequence ID" value="GBN74448.1"/>
    <property type="molecule type" value="Genomic_DNA"/>
</dbReference>
<evidence type="ECO:0000313" key="1">
    <source>
        <dbReference type="EMBL" id="GBN74448.1"/>
    </source>
</evidence>
<organism evidence="1 2">
    <name type="scientific">Araneus ventricosus</name>
    <name type="common">Orbweaver spider</name>
    <name type="synonym">Epeira ventricosa</name>
    <dbReference type="NCBI Taxonomy" id="182803"/>
    <lineage>
        <taxon>Eukaryota</taxon>
        <taxon>Metazoa</taxon>
        <taxon>Ecdysozoa</taxon>
        <taxon>Arthropoda</taxon>
        <taxon>Chelicerata</taxon>
        <taxon>Arachnida</taxon>
        <taxon>Araneae</taxon>
        <taxon>Araneomorphae</taxon>
        <taxon>Entelegynae</taxon>
        <taxon>Araneoidea</taxon>
        <taxon>Araneidae</taxon>
        <taxon>Araneus</taxon>
    </lineage>
</organism>
<proteinExistence type="predicted"/>
<dbReference type="Gene3D" id="3.30.160.360">
    <property type="match status" value="1"/>
</dbReference>
<comment type="caution">
    <text evidence="1">The sequence shown here is derived from an EMBL/GenBank/DDBJ whole genome shotgun (WGS) entry which is preliminary data.</text>
</comment>
<name>A0A4Y2RF66_ARAVE</name>
<dbReference type="Proteomes" id="UP000499080">
    <property type="component" value="Unassembled WGS sequence"/>
</dbReference>
<reference evidence="1 2" key="1">
    <citation type="journal article" date="2019" name="Sci. Rep.">
        <title>Orb-weaving spider Araneus ventricosus genome elucidates the spidroin gene catalogue.</title>
        <authorList>
            <person name="Kono N."/>
            <person name="Nakamura H."/>
            <person name="Ohtoshi R."/>
            <person name="Moran D.A.P."/>
            <person name="Shinohara A."/>
            <person name="Yoshida Y."/>
            <person name="Fujiwara M."/>
            <person name="Mori M."/>
            <person name="Tomita M."/>
            <person name="Arakawa K."/>
        </authorList>
    </citation>
    <scope>NUCLEOTIDE SEQUENCE [LARGE SCALE GENOMIC DNA]</scope>
</reference>
<keyword evidence="2" id="KW-1185">Reference proteome</keyword>
<accession>A0A4Y2RF66</accession>
<protein>
    <submittedName>
        <fullName evidence="1">Uncharacterized protein</fullName>
    </submittedName>
</protein>